<dbReference type="Gene3D" id="3.40.30.10">
    <property type="entry name" value="Glutaredoxin"/>
    <property type="match status" value="1"/>
</dbReference>
<evidence type="ECO:0000259" key="10">
    <source>
        <dbReference type="PROSITE" id="PS51352"/>
    </source>
</evidence>
<dbReference type="InterPro" id="IPR017937">
    <property type="entry name" value="Thioredoxin_CS"/>
</dbReference>
<evidence type="ECO:0000256" key="3">
    <source>
        <dbReference type="ARBA" id="ARBA00022982"/>
    </source>
</evidence>
<evidence type="ECO:0000256" key="6">
    <source>
        <dbReference type="NCBIfam" id="TIGR01068"/>
    </source>
</evidence>
<feature type="active site" description="Nucleophile" evidence="8">
    <location>
        <position position="35"/>
    </location>
</feature>
<dbReference type="PANTHER" id="PTHR45663:SF11">
    <property type="entry name" value="GEO12009P1"/>
    <property type="match status" value="1"/>
</dbReference>
<feature type="active site" description="Nucleophile" evidence="8">
    <location>
        <position position="32"/>
    </location>
</feature>
<evidence type="ECO:0000313" key="11">
    <source>
        <dbReference type="EMBL" id="NIR76180.1"/>
    </source>
</evidence>
<dbReference type="PRINTS" id="PR00421">
    <property type="entry name" value="THIOREDOXIN"/>
</dbReference>
<name>A0AAE4ZDB3_9BACT</name>
<feature type="disulfide bond" description="Redox-active" evidence="9">
    <location>
        <begin position="32"/>
        <end position="35"/>
    </location>
</feature>
<evidence type="ECO:0000256" key="5">
    <source>
        <dbReference type="ARBA" id="ARBA00023284"/>
    </source>
</evidence>
<comment type="caution">
    <text evidence="11">The sequence shown here is derived from an EMBL/GenBank/DDBJ whole genome shotgun (WGS) entry which is preliminary data.</text>
</comment>
<evidence type="ECO:0000313" key="12">
    <source>
        <dbReference type="Proteomes" id="UP000702544"/>
    </source>
</evidence>
<dbReference type="GO" id="GO:0045454">
    <property type="term" value="P:cell redox homeostasis"/>
    <property type="evidence" value="ECO:0007669"/>
    <property type="project" value="TreeGrafter"/>
</dbReference>
<dbReference type="Pfam" id="PF00085">
    <property type="entry name" value="Thioredoxin"/>
    <property type="match status" value="1"/>
</dbReference>
<dbReference type="CDD" id="cd02947">
    <property type="entry name" value="TRX_family"/>
    <property type="match status" value="1"/>
</dbReference>
<reference evidence="11 12" key="1">
    <citation type="submission" date="2020-01" db="EMBL/GenBank/DDBJ databases">
        <title>Genomes assembled from Gulf of Kutch pelagic sediment metagenomes.</title>
        <authorList>
            <person name="Chandrashekar M."/>
            <person name="Mahajan M.S."/>
            <person name="Dave K.J."/>
            <person name="Vatsa P."/>
            <person name="Nathani N.M."/>
        </authorList>
    </citation>
    <scope>NUCLEOTIDE SEQUENCE [LARGE SCALE GENOMIC DNA]</scope>
    <source>
        <strain evidence="11">KS3-K002</strain>
    </source>
</reference>
<dbReference type="NCBIfam" id="TIGR01068">
    <property type="entry name" value="thioredoxin"/>
    <property type="match status" value="1"/>
</dbReference>
<evidence type="ECO:0000256" key="4">
    <source>
        <dbReference type="ARBA" id="ARBA00023157"/>
    </source>
</evidence>
<protein>
    <recommendedName>
        <fullName evidence="6 7">Thioredoxin</fullName>
    </recommendedName>
</protein>
<dbReference type="InterPro" id="IPR036249">
    <property type="entry name" value="Thioredoxin-like_sf"/>
</dbReference>
<sequence>MSSVMEVTDETFANEVEGVEGLAMVDFWAAWCGPCRLVSPIVDELAQEYAGKVKVAKVDVDASQRTAMRFNIRSIPSILFFKDGEHVDTVMGAVPRQVLEGKLQQHLD</sequence>
<feature type="site" description="Contributes to redox potential value" evidence="8">
    <location>
        <position position="33"/>
    </location>
</feature>
<dbReference type="PIRSF" id="PIRSF000077">
    <property type="entry name" value="Thioredoxin"/>
    <property type="match status" value="1"/>
</dbReference>
<dbReference type="PANTHER" id="PTHR45663">
    <property type="entry name" value="GEO12009P1"/>
    <property type="match status" value="1"/>
</dbReference>
<dbReference type="GO" id="GO:0015035">
    <property type="term" value="F:protein-disulfide reductase activity"/>
    <property type="evidence" value="ECO:0007669"/>
    <property type="project" value="UniProtKB-UniRule"/>
</dbReference>
<proteinExistence type="inferred from homology"/>
<dbReference type="GO" id="GO:0005829">
    <property type="term" value="C:cytosol"/>
    <property type="evidence" value="ECO:0007669"/>
    <property type="project" value="TreeGrafter"/>
</dbReference>
<dbReference type="Proteomes" id="UP000702544">
    <property type="component" value="Unassembled WGS sequence"/>
</dbReference>
<evidence type="ECO:0000256" key="1">
    <source>
        <dbReference type="ARBA" id="ARBA00008987"/>
    </source>
</evidence>
<evidence type="ECO:0000256" key="7">
    <source>
        <dbReference type="PIRNR" id="PIRNR000077"/>
    </source>
</evidence>
<dbReference type="InterPro" id="IPR013766">
    <property type="entry name" value="Thioredoxin_domain"/>
</dbReference>
<feature type="site" description="Contributes to redox potential value" evidence="8">
    <location>
        <position position="34"/>
    </location>
</feature>
<keyword evidence="4 9" id="KW-1015">Disulfide bond</keyword>
<evidence type="ECO:0000256" key="8">
    <source>
        <dbReference type="PIRSR" id="PIRSR000077-1"/>
    </source>
</evidence>
<dbReference type="PROSITE" id="PS51352">
    <property type="entry name" value="THIOREDOXIN_2"/>
    <property type="match status" value="1"/>
</dbReference>
<feature type="site" description="Deprotonates C-terminal active site Cys" evidence="8">
    <location>
        <position position="26"/>
    </location>
</feature>
<dbReference type="FunFam" id="3.40.30.10:FF:000001">
    <property type="entry name" value="Thioredoxin"/>
    <property type="match status" value="1"/>
</dbReference>
<dbReference type="PROSITE" id="PS00194">
    <property type="entry name" value="THIOREDOXIN_1"/>
    <property type="match status" value="1"/>
</dbReference>
<feature type="domain" description="Thioredoxin" evidence="10">
    <location>
        <begin position="1"/>
        <end position="108"/>
    </location>
</feature>
<gene>
    <name evidence="11" type="primary">trxA</name>
    <name evidence="11" type="ORF">GWO12_13880</name>
</gene>
<dbReference type="InterPro" id="IPR005746">
    <property type="entry name" value="Thioredoxin"/>
</dbReference>
<keyword evidence="3" id="KW-0249">Electron transport</keyword>
<dbReference type="SUPFAM" id="SSF52833">
    <property type="entry name" value="Thioredoxin-like"/>
    <property type="match status" value="1"/>
</dbReference>
<keyword evidence="5 9" id="KW-0676">Redox-active center</keyword>
<comment type="similarity">
    <text evidence="1 7">Belongs to the thioredoxin family.</text>
</comment>
<dbReference type="EMBL" id="JAACAK010000114">
    <property type="protein sequence ID" value="NIR76180.1"/>
    <property type="molecule type" value="Genomic_DNA"/>
</dbReference>
<dbReference type="AlphaFoldDB" id="A0AAE4ZDB3"/>
<accession>A0AAE4ZDB3</accession>
<evidence type="ECO:0000256" key="2">
    <source>
        <dbReference type="ARBA" id="ARBA00022448"/>
    </source>
</evidence>
<keyword evidence="2" id="KW-0813">Transport</keyword>
<organism evidence="11 12">
    <name type="scientific">Candidatus Kutchimonas denitrificans</name>
    <dbReference type="NCBI Taxonomy" id="3056748"/>
    <lineage>
        <taxon>Bacteria</taxon>
        <taxon>Pseudomonadati</taxon>
        <taxon>Gemmatimonadota</taxon>
        <taxon>Gemmatimonadia</taxon>
        <taxon>Candidatus Palauibacterales</taxon>
        <taxon>Candidatus Palauibacteraceae</taxon>
        <taxon>Candidatus Kutchimonas</taxon>
    </lineage>
</organism>
<evidence type="ECO:0000256" key="9">
    <source>
        <dbReference type="PIRSR" id="PIRSR000077-4"/>
    </source>
</evidence>